<sequence length="92" mass="10443">MSVPLLVLGVAFHCSLGIRSTDEGFNKSVYVLLFCWSWFYAEEDLDFCRNLSRVLQSCVTVVEVFNFFTLILQQLELDFDAPVVVLGVGCRL</sequence>
<feature type="signal peptide" evidence="1">
    <location>
        <begin position="1"/>
        <end position="17"/>
    </location>
</feature>
<keyword evidence="1" id="KW-0732">Signal</keyword>
<name>G7JZC7_MEDTR</name>
<evidence type="ECO:0000313" key="2">
    <source>
        <dbReference type="EMBL" id="AES97472.1"/>
    </source>
</evidence>
<dbReference type="HOGENOM" id="CLU_2416637_0_0_1"/>
<dbReference type="EMBL" id="CM001221">
    <property type="protein sequence ID" value="AES97472.1"/>
    <property type="molecule type" value="Genomic_DNA"/>
</dbReference>
<proteinExistence type="predicted"/>
<reference evidence="3" key="3">
    <citation type="submission" date="2015-04" db="UniProtKB">
        <authorList>
            <consortium name="EnsemblPlants"/>
        </authorList>
    </citation>
    <scope>IDENTIFICATION</scope>
    <source>
        <strain evidence="3">cv. Jemalong A17</strain>
    </source>
</reference>
<dbReference type="PaxDb" id="3880-AES97472"/>
<reference evidence="2 4" key="1">
    <citation type="journal article" date="2011" name="Nature">
        <title>The Medicago genome provides insight into the evolution of rhizobial symbioses.</title>
        <authorList>
            <person name="Young N.D."/>
            <person name="Debelle F."/>
            <person name="Oldroyd G.E."/>
            <person name="Geurts R."/>
            <person name="Cannon S.B."/>
            <person name="Udvardi M.K."/>
            <person name="Benedito V.A."/>
            <person name="Mayer K.F."/>
            <person name="Gouzy J."/>
            <person name="Schoof H."/>
            <person name="Van de Peer Y."/>
            <person name="Proost S."/>
            <person name="Cook D.R."/>
            <person name="Meyers B.C."/>
            <person name="Spannagl M."/>
            <person name="Cheung F."/>
            <person name="De Mita S."/>
            <person name="Krishnakumar V."/>
            <person name="Gundlach H."/>
            <person name="Zhou S."/>
            <person name="Mudge J."/>
            <person name="Bharti A.K."/>
            <person name="Murray J.D."/>
            <person name="Naoumkina M.A."/>
            <person name="Rosen B."/>
            <person name="Silverstein K.A."/>
            <person name="Tang H."/>
            <person name="Rombauts S."/>
            <person name="Zhao P.X."/>
            <person name="Zhou P."/>
            <person name="Barbe V."/>
            <person name="Bardou P."/>
            <person name="Bechner M."/>
            <person name="Bellec A."/>
            <person name="Berger A."/>
            <person name="Berges H."/>
            <person name="Bidwell S."/>
            <person name="Bisseling T."/>
            <person name="Choisne N."/>
            <person name="Couloux A."/>
            <person name="Denny R."/>
            <person name="Deshpande S."/>
            <person name="Dai X."/>
            <person name="Doyle J.J."/>
            <person name="Dudez A.M."/>
            <person name="Farmer A.D."/>
            <person name="Fouteau S."/>
            <person name="Franken C."/>
            <person name="Gibelin C."/>
            <person name="Gish J."/>
            <person name="Goldstein S."/>
            <person name="Gonzalez A.J."/>
            <person name="Green P.J."/>
            <person name="Hallab A."/>
            <person name="Hartog M."/>
            <person name="Hua A."/>
            <person name="Humphray S.J."/>
            <person name="Jeong D.H."/>
            <person name="Jing Y."/>
            <person name="Jocker A."/>
            <person name="Kenton S.M."/>
            <person name="Kim D.J."/>
            <person name="Klee K."/>
            <person name="Lai H."/>
            <person name="Lang C."/>
            <person name="Lin S."/>
            <person name="Macmil S.L."/>
            <person name="Magdelenat G."/>
            <person name="Matthews L."/>
            <person name="McCorrison J."/>
            <person name="Monaghan E.L."/>
            <person name="Mun J.H."/>
            <person name="Najar F.Z."/>
            <person name="Nicholson C."/>
            <person name="Noirot C."/>
            <person name="O'Bleness M."/>
            <person name="Paule C.R."/>
            <person name="Poulain J."/>
            <person name="Prion F."/>
            <person name="Qin B."/>
            <person name="Qu C."/>
            <person name="Retzel E.F."/>
            <person name="Riddle C."/>
            <person name="Sallet E."/>
            <person name="Samain S."/>
            <person name="Samson N."/>
            <person name="Sanders I."/>
            <person name="Saurat O."/>
            <person name="Scarpelli C."/>
            <person name="Schiex T."/>
            <person name="Segurens B."/>
            <person name="Severin A.J."/>
            <person name="Sherrier D.J."/>
            <person name="Shi R."/>
            <person name="Sims S."/>
            <person name="Singer S.R."/>
            <person name="Sinharoy S."/>
            <person name="Sterck L."/>
            <person name="Viollet A."/>
            <person name="Wang B.B."/>
            <person name="Wang K."/>
            <person name="Wang M."/>
            <person name="Wang X."/>
            <person name="Warfsmann J."/>
            <person name="Weissenbach J."/>
            <person name="White D.D."/>
            <person name="White J.D."/>
            <person name="Wiley G.B."/>
            <person name="Wincker P."/>
            <person name="Xing Y."/>
            <person name="Yang L."/>
            <person name="Yao Z."/>
            <person name="Ying F."/>
            <person name="Zhai J."/>
            <person name="Zhou L."/>
            <person name="Zuber A."/>
            <person name="Denarie J."/>
            <person name="Dixon R.A."/>
            <person name="May G.D."/>
            <person name="Schwartz D.C."/>
            <person name="Rogers J."/>
            <person name="Quetier F."/>
            <person name="Town C.D."/>
            <person name="Roe B.A."/>
        </authorList>
    </citation>
    <scope>NUCLEOTIDE SEQUENCE [LARGE SCALE GENOMIC DNA]</scope>
    <source>
        <strain evidence="2">A17</strain>
        <strain evidence="3 4">cv. Jemalong A17</strain>
    </source>
</reference>
<keyword evidence="4" id="KW-1185">Reference proteome</keyword>
<dbReference type="Proteomes" id="UP000002051">
    <property type="component" value="Chromosome 5"/>
</dbReference>
<dbReference type="AlphaFoldDB" id="G7JZC7"/>
<accession>G7JZC7</accession>
<dbReference type="EnsemblPlants" id="AES97472">
    <property type="protein sequence ID" value="AES97472"/>
    <property type="gene ID" value="MTR_5g054930"/>
</dbReference>
<gene>
    <name evidence="2" type="ordered locus">MTR_5g054930</name>
</gene>
<reference evidence="2 4" key="2">
    <citation type="journal article" date="2014" name="BMC Genomics">
        <title>An improved genome release (version Mt4.0) for the model legume Medicago truncatula.</title>
        <authorList>
            <person name="Tang H."/>
            <person name="Krishnakumar V."/>
            <person name="Bidwell S."/>
            <person name="Rosen B."/>
            <person name="Chan A."/>
            <person name="Zhou S."/>
            <person name="Gentzbittel L."/>
            <person name="Childs K.L."/>
            <person name="Yandell M."/>
            <person name="Gundlach H."/>
            <person name="Mayer K.F."/>
            <person name="Schwartz D.C."/>
            <person name="Town C.D."/>
        </authorList>
    </citation>
    <scope>GENOME REANNOTATION</scope>
    <source>
        <strain evidence="3 4">cv. Jemalong A17</strain>
    </source>
</reference>
<evidence type="ECO:0000313" key="4">
    <source>
        <dbReference type="Proteomes" id="UP000002051"/>
    </source>
</evidence>
<organism evidence="2 4">
    <name type="scientific">Medicago truncatula</name>
    <name type="common">Barrel medic</name>
    <name type="synonym">Medicago tribuloides</name>
    <dbReference type="NCBI Taxonomy" id="3880"/>
    <lineage>
        <taxon>Eukaryota</taxon>
        <taxon>Viridiplantae</taxon>
        <taxon>Streptophyta</taxon>
        <taxon>Embryophyta</taxon>
        <taxon>Tracheophyta</taxon>
        <taxon>Spermatophyta</taxon>
        <taxon>Magnoliopsida</taxon>
        <taxon>eudicotyledons</taxon>
        <taxon>Gunneridae</taxon>
        <taxon>Pentapetalae</taxon>
        <taxon>rosids</taxon>
        <taxon>fabids</taxon>
        <taxon>Fabales</taxon>
        <taxon>Fabaceae</taxon>
        <taxon>Papilionoideae</taxon>
        <taxon>50 kb inversion clade</taxon>
        <taxon>NPAAA clade</taxon>
        <taxon>Hologalegina</taxon>
        <taxon>IRL clade</taxon>
        <taxon>Trifolieae</taxon>
        <taxon>Medicago</taxon>
    </lineage>
</organism>
<evidence type="ECO:0000256" key="1">
    <source>
        <dbReference type="SAM" id="SignalP"/>
    </source>
</evidence>
<evidence type="ECO:0008006" key="5">
    <source>
        <dbReference type="Google" id="ProtNLM"/>
    </source>
</evidence>
<evidence type="ECO:0000313" key="3">
    <source>
        <dbReference type="EnsemblPlants" id="AES97472"/>
    </source>
</evidence>
<feature type="chain" id="PRO_5014573231" description="Transmembrane protein" evidence="1">
    <location>
        <begin position="18"/>
        <end position="92"/>
    </location>
</feature>
<protein>
    <recommendedName>
        <fullName evidence="5">Transmembrane protein</fullName>
    </recommendedName>
</protein>